<dbReference type="AlphaFoldDB" id="A0A1I8FM44"/>
<sequence length="90" mass="9905">SIKDDQLGRCSRCALVVARRFLLAFGIFWPGDRAQSTSKSHEATRRRSAICVYNTMVMGGPWGVVMAFVLPASELNFVFSLNGCIIVCCT</sequence>
<organism evidence="2 3">
    <name type="scientific">Macrostomum lignano</name>
    <dbReference type="NCBI Taxonomy" id="282301"/>
    <lineage>
        <taxon>Eukaryota</taxon>
        <taxon>Metazoa</taxon>
        <taxon>Spiralia</taxon>
        <taxon>Lophotrochozoa</taxon>
        <taxon>Platyhelminthes</taxon>
        <taxon>Rhabditophora</taxon>
        <taxon>Macrostomorpha</taxon>
        <taxon>Macrostomida</taxon>
        <taxon>Macrostomidae</taxon>
        <taxon>Macrostomum</taxon>
    </lineage>
</organism>
<evidence type="ECO:0000313" key="2">
    <source>
        <dbReference type="Proteomes" id="UP000095280"/>
    </source>
</evidence>
<accession>A0A1I8FM44</accession>
<name>A0A1I8FM44_9PLAT</name>
<protein>
    <submittedName>
        <fullName evidence="3">MFS domain-containing protein</fullName>
    </submittedName>
</protein>
<dbReference type="Proteomes" id="UP000095280">
    <property type="component" value="Unplaced"/>
</dbReference>
<keyword evidence="1" id="KW-1133">Transmembrane helix</keyword>
<evidence type="ECO:0000313" key="3">
    <source>
        <dbReference type="WBParaSite" id="maker-unitig_38590-snap-gene-0.3-mRNA-1"/>
    </source>
</evidence>
<keyword evidence="1" id="KW-0472">Membrane</keyword>
<keyword evidence="1" id="KW-0812">Transmembrane</keyword>
<evidence type="ECO:0000256" key="1">
    <source>
        <dbReference type="SAM" id="Phobius"/>
    </source>
</evidence>
<dbReference type="WBParaSite" id="maker-unitig_38590-snap-gene-0.3-mRNA-1">
    <property type="protein sequence ID" value="maker-unitig_38590-snap-gene-0.3-mRNA-1"/>
    <property type="gene ID" value="maker-unitig_38590-snap-gene-0.3"/>
</dbReference>
<feature type="transmembrane region" description="Helical" evidence="1">
    <location>
        <begin position="50"/>
        <end position="70"/>
    </location>
</feature>
<keyword evidence="2" id="KW-1185">Reference proteome</keyword>
<proteinExistence type="predicted"/>
<reference evidence="3" key="1">
    <citation type="submission" date="2016-11" db="UniProtKB">
        <authorList>
            <consortium name="WormBaseParasite"/>
        </authorList>
    </citation>
    <scope>IDENTIFICATION</scope>
</reference>